<comment type="caution">
    <text evidence="3">The sequence shown here is derived from an EMBL/GenBank/DDBJ whole genome shotgun (WGS) entry which is preliminary data.</text>
</comment>
<dbReference type="AlphaFoldDB" id="A0A8S3CW57"/>
<reference evidence="3" key="1">
    <citation type="submission" date="2021-02" db="EMBL/GenBank/DDBJ databases">
        <authorList>
            <person name="Nowell W R."/>
        </authorList>
    </citation>
    <scope>NUCLEOTIDE SEQUENCE</scope>
</reference>
<evidence type="ECO:0000313" key="1">
    <source>
        <dbReference type="EMBL" id="CAF4699891.1"/>
    </source>
</evidence>
<dbReference type="EMBL" id="CAJOBJ010192196">
    <property type="protein sequence ID" value="CAF4957789.1"/>
    <property type="molecule type" value="Genomic_DNA"/>
</dbReference>
<gene>
    <name evidence="2" type="ORF">BYL167_LOCUS48361</name>
    <name evidence="1" type="ORF">GIL414_LOCUS43015</name>
    <name evidence="3" type="ORF">GIL414_LOCUS54671</name>
</gene>
<organism evidence="3 4">
    <name type="scientific">Rotaria magnacalcarata</name>
    <dbReference type="NCBI Taxonomy" id="392030"/>
    <lineage>
        <taxon>Eukaryota</taxon>
        <taxon>Metazoa</taxon>
        <taxon>Spiralia</taxon>
        <taxon>Gnathifera</taxon>
        <taxon>Rotifera</taxon>
        <taxon>Eurotatoria</taxon>
        <taxon>Bdelloidea</taxon>
        <taxon>Philodinida</taxon>
        <taxon>Philodinidae</taxon>
        <taxon>Rotaria</taxon>
    </lineage>
</organism>
<evidence type="ECO:0000313" key="4">
    <source>
        <dbReference type="Proteomes" id="UP000681720"/>
    </source>
</evidence>
<evidence type="ECO:0000313" key="3">
    <source>
        <dbReference type="EMBL" id="CAF4957789.1"/>
    </source>
</evidence>
<sequence>MNSVLQQLFMIQPLRTALLSVKIPLEYGDDEPEDDDLRRDT</sequence>
<dbReference type="EMBL" id="CAJOBH010141220">
    <property type="protein sequence ID" value="CAF4806214.1"/>
    <property type="molecule type" value="Genomic_DNA"/>
</dbReference>
<feature type="non-terminal residue" evidence="3">
    <location>
        <position position="41"/>
    </location>
</feature>
<proteinExistence type="predicted"/>
<name>A0A8S3CW57_9BILA</name>
<protein>
    <submittedName>
        <fullName evidence="3">Uncharacterized protein</fullName>
    </submittedName>
</protein>
<accession>A0A8S3CW57</accession>
<evidence type="ECO:0000313" key="2">
    <source>
        <dbReference type="EMBL" id="CAF4806214.1"/>
    </source>
</evidence>
<dbReference type="Proteomes" id="UP000681720">
    <property type="component" value="Unassembled WGS sequence"/>
</dbReference>
<dbReference type="Proteomes" id="UP000681967">
    <property type="component" value="Unassembled WGS sequence"/>
</dbReference>
<dbReference type="EMBL" id="CAJOBJ010126023">
    <property type="protein sequence ID" value="CAF4699891.1"/>
    <property type="molecule type" value="Genomic_DNA"/>
</dbReference>